<organism evidence="2 3">
    <name type="scientific">Desmophyllum pertusum</name>
    <dbReference type="NCBI Taxonomy" id="174260"/>
    <lineage>
        <taxon>Eukaryota</taxon>
        <taxon>Metazoa</taxon>
        <taxon>Cnidaria</taxon>
        <taxon>Anthozoa</taxon>
        <taxon>Hexacorallia</taxon>
        <taxon>Scleractinia</taxon>
        <taxon>Caryophylliina</taxon>
        <taxon>Caryophylliidae</taxon>
        <taxon>Desmophyllum</taxon>
    </lineage>
</organism>
<feature type="compositionally biased region" description="Basic and acidic residues" evidence="1">
    <location>
        <begin position="94"/>
        <end position="110"/>
    </location>
</feature>
<feature type="compositionally biased region" description="Basic residues" evidence="1">
    <location>
        <begin position="212"/>
        <end position="227"/>
    </location>
</feature>
<dbReference type="OrthoDB" id="5953865at2759"/>
<feature type="compositionally biased region" description="Basic and acidic residues" evidence="1">
    <location>
        <begin position="246"/>
        <end position="255"/>
    </location>
</feature>
<keyword evidence="3" id="KW-1185">Reference proteome</keyword>
<feature type="compositionally biased region" description="Basic and acidic residues" evidence="1">
    <location>
        <begin position="284"/>
        <end position="295"/>
    </location>
</feature>
<reference evidence="2" key="1">
    <citation type="submission" date="2023-01" db="EMBL/GenBank/DDBJ databases">
        <title>Genome assembly of the deep-sea coral Lophelia pertusa.</title>
        <authorList>
            <person name="Herrera S."/>
            <person name="Cordes E."/>
        </authorList>
    </citation>
    <scope>NUCLEOTIDE SEQUENCE</scope>
    <source>
        <strain evidence="2">USNM1676648</strain>
        <tissue evidence="2">Polyp</tissue>
    </source>
</reference>
<evidence type="ECO:0000256" key="1">
    <source>
        <dbReference type="SAM" id="MobiDB-lite"/>
    </source>
</evidence>
<feature type="compositionally biased region" description="Basic residues" evidence="1">
    <location>
        <begin position="83"/>
        <end position="93"/>
    </location>
</feature>
<sequence length="603" mass="69549">MLKQVRHISEGNFYGLRVTNKARRLSLDKEIRTLEACKDVQSHVYRKEEKELMSTLKRLQHTKQDHFDHHEDYEQPGRLASHHDRRQSFHAKQHPSDEHRPLRRPAEHHDRKLHVKIKSEINDQRSSTKVPCQVKVCADTSDVNVIISLSPVASSTTVAATLPPVSKPPKREAGTDIHRTEAFMSCVACNLPRYAQGRESKHVCTCHADPSKHHHHSHKDASKKRRSSNTDEEDLQKFAAKRERRRSLEVEDFPARHMSKQAFTNSTANQRHHGRSRTSSFEEDNNKNHVPRGFDDYSAYVPGVGAHRRNVPEHSTASTDHGHDQGKHSRANTFGNSSSRKNSIEEGRSRWSSYTENRSRESSFGEHDEPHYMRPLKGHGSRHNRTRQEEEIYDLYNRLQRVLPLHDKLQQHGEDGDRYHRYTHYHGDHPHATHLPLSKSHKDAASNEDQAPAFSGLLHPDNIINHHHFLPHEASKQDKPRSTSHQAPAHPTGYHVLEIDRHGNRQDFYATPGSTSHIAAAFDRNHEQDSGTHSMLMKLKQLLQVYHQMDNEAPKYPWPSPPAVKFTSEEFQKLRNCRYLRLTKSNIESLQQLERQAAQGHNG</sequence>
<feature type="compositionally biased region" description="Basic residues" evidence="1">
    <location>
        <begin position="374"/>
        <end position="385"/>
    </location>
</feature>
<gene>
    <name evidence="2" type="ORF">OS493_030015</name>
</gene>
<feature type="compositionally biased region" description="Polar residues" evidence="1">
    <location>
        <begin position="331"/>
        <end position="341"/>
    </location>
</feature>
<accession>A0A9W9ZLU4</accession>
<dbReference type="AlphaFoldDB" id="A0A9W9ZLU4"/>
<feature type="region of interest" description="Disordered" evidence="1">
    <location>
        <begin position="207"/>
        <end position="385"/>
    </location>
</feature>
<proteinExistence type="predicted"/>
<dbReference type="EMBL" id="MU825904">
    <property type="protein sequence ID" value="KAJ7383213.1"/>
    <property type="molecule type" value="Genomic_DNA"/>
</dbReference>
<comment type="caution">
    <text evidence="2">The sequence shown here is derived from an EMBL/GenBank/DDBJ whole genome shotgun (WGS) entry which is preliminary data.</text>
</comment>
<feature type="compositionally biased region" description="Basic and acidic residues" evidence="1">
    <location>
        <begin position="357"/>
        <end position="372"/>
    </location>
</feature>
<evidence type="ECO:0000313" key="2">
    <source>
        <dbReference type="EMBL" id="KAJ7383213.1"/>
    </source>
</evidence>
<dbReference type="Proteomes" id="UP001163046">
    <property type="component" value="Unassembled WGS sequence"/>
</dbReference>
<protein>
    <submittedName>
        <fullName evidence="2">Uncharacterized protein</fullName>
    </submittedName>
</protein>
<name>A0A9W9ZLU4_9CNID</name>
<evidence type="ECO:0000313" key="3">
    <source>
        <dbReference type="Proteomes" id="UP001163046"/>
    </source>
</evidence>
<feature type="region of interest" description="Disordered" evidence="1">
    <location>
        <begin position="78"/>
        <end position="112"/>
    </location>
</feature>